<dbReference type="SUPFAM" id="SSF53474">
    <property type="entry name" value="alpha/beta-Hydrolases"/>
    <property type="match status" value="1"/>
</dbReference>
<accession>A0AAW1S058</accession>
<dbReference type="PANTHER" id="PTHR11440">
    <property type="entry name" value="LECITHIN-CHOLESTEROL ACYLTRANSFERASE-RELATED"/>
    <property type="match status" value="1"/>
</dbReference>
<dbReference type="Proteomes" id="UP001485043">
    <property type="component" value="Unassembled WGS sequence"/>
</dbReference>
<evidence type="ECO:0000256" key="2">
    <source>
        <dbReference type="SAM" id="Phobius"/>
    </source>
</evidence>
<evidence type="ECO:0000313" key="3">
    <source>
        <dbReference type="EMBL" id="KAK9839349.1"/>
    </source>
</evidence>
<dbReference type="InterPro" id="IPR003386">
    <property type="entry name" value="LACT/PDAT_acylTrfase"/>
</dbReference>
<keyword evidence="2" id="KW-1133">Transmembrane helix</keyword>
<keyword evidence="2" id="KW-0472">Membrane</keyword>
<keyword evidence="2" id="KW-0812">Transmembrane</keyword>
<feature type="region of interest" description="Disordered" evidence="1">
    <location>
        <begin position="545"/>
        <end position="579"/>
    </location>
</feature>
<dbReference type="InterPro" id="IPR029058">
    <property type="entry name" value="AB_hydrolase_fold"/>
</dbReference>
<dbReference type="Gene3D" id="3.40.50.1820">
    <property type="entry name" value="alpha/beta hydrolase"/>
    <property type="match status" value="1"/>
</dbReference>
<dbReference type="EMBL" id="JALJOV010001873">
    <property type="protein sequence ID" value="KAK9839349.1"/>
    <property type="molecule type" value="Genomic_DNA"/>
</dbReference>
<comment type="caution">
    <text evidence="3">The sequence shown here is derived from an EMBL/GenBank/DDBJ whole genome shotgun (WGS) entry which is preliminary data.</text>
</comment>
<evidence type="ECO:0000313" key="4">
    <source>
        <dbReference type="Proteomes" id="UP001485043"/>
    </source>
</evidence>
<protein>
    <recommendedName>
        <fullName evidence="5">Phospholipid:diacylglycerol acyltransferase</fullName>
    </recommendedName>
</protein>
<dbReference type="Pfam" id="PF02450">
    <property type="entry name" value="LCAT"/>
    <property type="match status" value="1"/>
</dbReference>
<sequence>MRKRETTATKSSEVNAVSGSSEGNEAAEVKRHRKRVQRRAAKLKAEADAKLPQKLSPTPSHRLWGFAAFVIVLSASAGGLVVWQEHVESARMRLDEYLEPFTRDMNIPQLNTTMLNEHVTYVKDYFAPEDVRPGKDLRIEGYVPKHPIIIVPGFVTSGLELWQGKDCSDGNFRNKIWGSANMGLQFTLHTNCWLEHLSLDPETGMDPPGIKLRAALGLEAVDYFVPGYLVWAKLIEALGDMGYDSNMLATETYDWRLSTPNMEKRDAYFTRLRVRIELTHSIGGIKVVVVSHSWGDNVFRNFLHWVEQDDPDWAEKHIHAYANIAGPVLGVPKSISALLSGESRDTADLGWISRILSDRFIPRKARTSLFRSWGSSIGMLPVGGPGIWGNHTWSPEDTPKMQKDGVSYGPMIIYREVDEEATERENNASIISRVHSLIPKYMGGPSDQGLHLLTNETVMLNVDETMELLIEAGGPNFKKHVQSWGAIHADPCSERGDKGSAKRYFFNPLKCPLPKAPSLAIYCMYGVGSPVERSFRYLKMTTPKAKEQAKSHPEDVDNEKTGWTINRDEHTPDTGVDTGILVSDGDGTVPLISTGLMCKHPQGWRGKRLNPHGVRIASREYQHEPTAAFKGYRGGPKASTHVEILANALLMTDILKIAAGEVLDDSIISDIDGLAARIDLEADLRTDEPATC</sequence>
<keyword evidence="4" id="KW-1185">Reference proteome</keyword>
<evidence type="ECO:0000256" key="1">
    <source>
        <dbReference type="SAM" id="MobiDB-lite"/>
    </source>
</evidence>
<feature type="compositionally biased region" description="Polar residues" evidence="1">
    <location>
        <begin position="8"/>
        <end position="23"/>
    </location>
</feature>
<feature type="region of interest" description="Disordered" evidence="1">
    <location>
        <begin position="1"/>
        <end position="54"/>
    </location>
</feature>
<dbReference type="GO" id="GO:0006629">
    <property type="term" value="P:lipid metabolic process"/>
    <property type="evidence" value="ECO:0007669"/>
    <property type="project" value="InterPro"/>
</dbReference>
<name>A0AAW1S058_9CHLO</name>
<dbReference type="AlphaFoldDB" id="A0AAW1S058"/>
<proteinExistence type="predicted"/>
<evidence type="ECO:0008006" key="5">
    <source>
        <dbReference type="Google" id="ProtNLM"/>
    </source>
</evidence>
<dbReference type="GO" id="GO:0008374">
    <property type="term" value="F:O-acyltransferase activity"/>
    <property type="evidence" value="ECO:0007669"/>
    <property type="project" value="InterPro"/>
</dbReference>
<feature type="compositionally biased region" description="Basic and acidic residues" evidence="1">
    <location>
        <begin position="545"/>
        <end position="572"/>
    </location>
</feature>
<feature type="compositionally biased region" description="Basic residues" evidence="1">
    <location>
        <begin position="30"/>
        <end position="42"/>
    </location>
</feature>
<reference evidence="3 4" key="1">
    <citation type="journal article" date="2024" name="Nat. Commun.">
        <title>Phylogenomics reveals the evolutionary origins of lichenization in chlorophyte algae.</title>
        <authorList>
            <person name="Puginier C."/>
            <person name="Libourel C."/>
            <person name="Otte J."/>
            <person name="Skaloud P."/>
            <person name="Haon M."/>
            <person name="Grisel S."/>
            <person name="Petersen M."/>
            <person name="Berrin J.G."/>
            <person name="Delaux P.M."/>
            <person name="Dal Grande F."/>
            <person name="Keller J."/>
        </authorList>
    </citation>
    <scope>NUCLEOTIDE SEQUENCE [LARGE SCALE GENOMIC DNA]</scope>
    <source>
        <strain evidence="3 4">SAG 2523</strain>
    </source>
</reference>
<gene>
    <name evidence="3" type="ORF">WJX84_008799</name>
</gene>
<feature type="transmembrane region" description="Helical" evidence="2">
    <location>
        <begin position="63"/>
        <end position="83"/>
    </location>
</feature>
<organism evidence="3 4">
    <name type="scientific">Apatococcus fuscideae</name>
    <dbReference type="NCBI Taxonomy" id="2026836"/>
    <lineage>
        <taxon>Eukaryota</taxon>
        <taxon>Viridiplantae</taxon>
        <taxon>Chlorophyta</taxon>
        <taxon>core chlorophytes</taxon>
        <taxon>Trebouxiophyceae</taxon>
        <taxon>Chlorellales</taxon>
        <taxon>Chlorellaceae</taxon>
        <taxon>Apatococcus</taxon>
    </lineage>
</organism>